<proteinExistence type="predicted"/>
<dbReference type="PANTHER" id="PTHR10697">
    <property type="entry name" value="MAMMALIAN EPENDYMIN-RELATED PROTEIN 1"/>
    <property type="match status" value="1"/>
</dbReference>
<name>A0ABQ9E290_TEGGR</name>
<gene>
    <name evidence="2" type="ORF">KUTeg_023644</name>
</gene>
<sequence>MYTCNLFVFLCVIISHAATNVHGQTCCGPKLFQATILEKVGQYDRKKDKARMESNMVEYYYDYNNKRVASIRNITVIPSKNVTHEHLIADFNKGRLWKIQNKNCTVVKTDNGITYRTSVTQQNCIVVSEALLTNGPVFSLVSNFFQNVTDNVPGNVFDIPDFCPKSLDMLRGSPINDIQLPSILYRHGLKERLNPNCVLSRCFH</sequence>
<dbReference type="Proteomes" id="UP001217089">
    <property type="component" value="Unassembled WGS sequence"/>
</dbReference>
<protein>
    <submittedName>
        <fullName evidence="2">Uncharacterized protein</fullName>
    </submittedName>
</protein>
<reference evidence="2 3" key="1">
    <citation type="submission" date="2022-12" db="EMBL/GenBank/DDBJ databases">
        <title>Chromosome-level genome of Tegillarca granosa.</title>
        <authorList>
            <person name="Kim J."/>
        </authorList>
    </citation>
    <scope>NUCLEOTIDE SEQUENCE [LARGE SCALE GENOMIC DNA]</scope>
    <source>
        <strain evidence="2">Teg-2019</strain>
        <tissue evidence="2">Adductor muscle</tissue>
    </source>
</reference>
<evidence type="ECO:0000256" key="1">
    <source>
        <dbReference type="SAM" id="SignalP"/>
    </source>
</evidence>
<organism evidence="2 3">
    <name type="scientific">Tegillarca granosa</name>
    <name type="common">Malaysian cockle</name>
    <name type="synonym">Anadara granosa</name>
    <dbReference type="NCBI Taxonomy" id="220873"/>
    <lineage>
        <taxon>Eukaryota</taxon>
        <taxon>Metazoa</taxon>
        <taxon>Spiralia</taxon>
        <taxon>Lophotrochozoa</taxon>
        <taxon>Mollusca</taxon>
        <taxon>Bivalvia</taxon>
        <taxon>Autobranchia</taxon>
        <taxon>Pteriomorphia</taxon>
        <taxon>Arcoida</taxon>
        <taxon>Arcoidea</taxon>
        <taxon>Arcidae</taxon>
        <taxon>Tegillarca</taxon>
    </lineage>
</organism>
<evidence type="ECO:0000313" key="2">
    <source>
        <dbReference type="EMBL" id="KAJ8299584.1"/>
    </source>
</evidence>
<comment type="caution">
    <text evidence="2">The sequence shown here is derived from an EMBL/GenBank/DDBJ whole genome shotgun (WGS) entry which is preliminary data.</text>
</comment>
<keyword evidence="1" id="KW-0732">Signal</keyword>
<evidence type="ECO:0000313" key="3">
    <source>
        <dbReference type="Proteomes" id="UP001217089"/>
    </source>
</evidence>
<keyword evidence="3" id="KW-1185">Reference proteome</keyword>
<accession>A0ABQ9E290</accession>
<dbReference type="InterPro" id="IPR001299">
    <property type="entry name" value="Ependymin"/>
</dbReference>
<feature type="signal peptide" evidence="1">
    <location>
        <begin position="1"/>
        <end position="23"/>
    </location>
</feature>
<dbReference type="PANTHER" id="PTHR10697:SF13">
    <property type="entry name" value="RICIN B LECTIN DOMAIN-CONTAINING PROTEIN"/>
    <property type="match status" value="1"/>
</dbReference>
<dbReference type="EMBL" id="JARBDR010000921">
    <property type="protein sequence ID" value="KAJ8299584.1"/>
    <property type="molecule type" value="Genomic_DNA"/>
</dbReference>
<feature type="chain" id="PRO_5047441405" evidence="1">
    <location>
        <begin position="24"/>
        <end position="204"/>
    </location>
</feature>